<comment type="caution">
    <text evidence="9">The sequence shown here is derived from an EMBL/GenBank/DDBJ whole genome shotgun (WGS) entry which is preliminary data.</text>
</comment>
<comment type="subcellular location">
    <subcellularLocation>
        <location evidence="1">Membrane</location>
        <topology evidence="1">Single-pass membrane protein</topology>
    </subcellularLocation>
</comment>
<dbReference type="HOGENOM" id="CLU_032898_0_0_10"/>
<evidence type="ECO:0000256" key="2">
    <source>
        <dbReference type="ARBA" id="ARBA00022692"/>
    </source>
</evidence>
<dbReference type="Gene3D" id="1.25.40.10">
    <property type="entry name" value="Tetratricopeptide repeat domain"/>
    <property type="match status" value="2"/>
</dbReference>
<evidence type="ECO:0000256" key="6">
    <source>
        <dbReference type="ARBA" id="ARBA00023136"/>
    </source>
</evidence>
<dbReference type="Pfam" id="PF13432">
    <property type="entry name" value="TPR_16"/>
    <property type="match status" value="2"/>
</dbReference>
<dbReference type="SUPFAM" id="SSF50494">
    <property type="entry name" value="Trypsin-like serine proteases"/>
    <property type="match status" value="1"/>
</dbReference>
<protein>
    <recommendedName>
        <fullName evidence="11">Tetratricopeptide repeat protein</fullName>
    </recommendedName>
</protein>
<dbReference type="PANTHER" id="PTHR46208">
    <property type="entry name" value="MITOCHONDRIAL IMPORT RECEPTOR SUBUNIT TOM70"/>
    <property type="match status" value="1"/>
</dbReference>
<keyword evidence="10" id="KW-1185">Reference proteome</keyword>
<reference evidence="9 10" key="1">
    <citation type="submission" date="2011-12" db="EMBL/GenBank/DDBJ databases">
        <title>The Genome Sequence of Prevotella maculosa OT 289.</title>
        <authorList>
            <consortium name="The Broad Institute Genome Sequencing Platform"/>
            <person name="Earl A."/>
            <person name="Ward D."/>
            <person name="Feldgarden M."/>
            <person name="Gevers D."/>
            <person name="Izard J."/>
            <person name="Blanton J.M."/>
            <person name="Mathney J."/>
            <person name="Tanner A.C."/>
            <person name="Dewhirst F.E."/>
            <person name="Young S.K."/>
            <person name="Zeng Q."/>
            <person name="Gargeya S."/>
            <person name="Fitzgerald M."/>
            <person name="Haas B."/>
            <person name="Abouelleil A."/>
            <person name="Alvarado L."/>
            <person name="Arachchi H.M."/>
            <person name="Berlin A."/>
            <person name="Chapman S.B."/>
            <person name="Gearin G."/>
            <person name="Goldberg J."/>
            <person name="Griggs A."/>
            <person name="Gujja S."/>
            <person name="Hansen M."/>
            <person name="Heiman D."/>
            <person name="Howarth C."/>
            <person name="Larimer J."/>
            <person name="Lui A."/>
            <person name="MacDonald P.J.P."/>
            <person name="McCowen C."/>
            <person name="Montmayeur A."/>
            <person name="Murphy C."/>
            <person name="Neiman D."/>
            <person name="Pearson M."/>
            <person name="Priest M."/>
            <person name="Roberts A."/>
            <person name="Saif S."/>
            <person name="Shea T."/>
            <person name="Sisk P."/>
            <person name="Stolte C."/>
            <person name="Sykes S."/>
            <person name="Wortman J."/>
            <person name="Nusbaum C."/>
            <person name="Birren B."/>
        </authorList>
    </citation>
    <scope>NUCLEOTIDE SEQUENCE [LARGE SCALE GENOMIC DNA]</scope>
    <source>
        <strain evidence="9 10">OT 289</strain>
    </source>
</reference>
<dbReference type="PATRIC" id="fig|999422.3.peg.1209"/>
<dbReference type="Gene3D" id="2.40.10.120">
    <property type="match status" value="1"/>
</dbReference>
<dbReference type="GO" id="GO:0008320">
    <property type="term" value="F:protein transmembrane transporter activity"/>
    <property type="evidence" value="ECO:0007669"/>
    <property type="project" value="TreeGrafter"/>
</dbReference>
<evidence type="ECO:0008006" key="11">
    <source>
        <dbReference type="Google" id="ProtNLM"/>
    </source>
</evidence>
<evidence type="ECO:0000256" key="8">
    <source>
        <dbReference type="SAM" id="SignalP"/>
    </source>
</evidence>
<dbReference type="GO" id="GO:0030943">
    <property type="term" value="F:mitochondrion targeting sequence binding"/>
    <property type="evidence" value="ECO:0007669"/>
    <property type="project" value="TreeGrafter"/>
</dbReference>
<gene>
    <name evidence="9" type="ORF">HMPREF9944_01170</name>
</gene>
<feature type="signal peptide" evidence="8">
    <location>
        <begin position="1"/>
        <end position="19"/>
    </location>
</feature>
<proteinExistence type="inferred from homology"/>
<evidence type="ECO:0000256" key="7">
    <source>
        <dbReference type="ARBA" id="ARBA00038030"/>
    </source>
</evidence>
<dbReference type="InterPro" id="IPR009003">
    <property type="entry name" value="Peptidase_S1_PA"/>
</dbReference>
<keyword evidence="6" id="KW-0472">Membrane</keyword>
<dbReference type="OrthoDB" id="1114009at2"/>
<dbReference type="EMBL" id="AGEK01000021">
    <property type="protein sequence ID" value="EHO71314.1"/>
    <property type="molecule type" value="Genomic_DNA"/>
</dbReference>
<dbReference type="InterPro" id="IPR011990">
    <property type="entry name" value="TPR-like_helical_dom_sf"/>
</dbReference>
<dbReference type="STRING" id="999422.HMPREF9944_01170"/>
<organism evidence="9 10">
    <name type="scientific">Segatella maculosa OT 289</name>
    <dbReference type="NCBI Taxonomy" id="999422"/>
    <lineage>
        <taxon>Bacteria</taxon>
        <taxon>Pseudomonadati</taxon>
        <taxon>Bacteroidota</taxon>
        <taxon>Bacteroidia</taxon>
        <taxon>Bacteroidales</taxon>
        <taxon>Prevotellaceae</taxon>
        <taxon>Segatella</taxon>
    </lineage>
</organism>
<dbReference type="GO" id="GO:0016020">
    <property type="term" value="C:membrane"/>
    <property type="evidence" value="ECO:0007669"/>
    <property type="project" value="UniProtKB-SubCell"/>
</dbReference>
<evidence type="ECO:0000256" key="1">
    <source>
        <dbReference type="ARBA" id="ARBA00004167"/>
    </source>
</evidence>
<evidence type="ECO:0000313" key="9">
    <source>
        <dbReference type="EMBL" id="EHO71314.1"/>
    </source>
</evidence>
<keyword evidence="5" id="KW-1133">Transmembrane helix</keyword>
<dbReference type="SUPFAM" id="SSF48452">
    <property type="entry name" value="TPR-like"/>
    <property type="match status" value="2"/>
</dbReference>
<accession>H1HLX6</accession>
<dbReference type="InterPro" id="IPR019734">
    <property type="entry name" value="TPR_rpt"/>
</dbReference>
<dbReference type="PANTHER" id="PTHR46208:SF1">
    <property type="entry name" value="MITOCHONDRIAL IMPORT RECEPTOR SUBUNIT TOM70"/>
    <property type="match status" value="1"/>
</dbReference>
<comment type="similarity">
    <text evidence="7">Belongs to the Tom70 family.</text>
</comment>
<dbReference type="AlphaFoldDB" id="H1HLX6"/>
<dbReference type="SMART" id="SM00028">
    <property type="entry name" value="TPR"/>
    <property type="match status" value="4"/>
</dbReference>
<feature type="chain" id="PRO_5003550855" description="Tetratricopeptide repeat protein" evidence="8">
    <location>
        <begin position="20"/>
        <end position="551"/>
    </location>
</feature>
<keyword evidence="4" id="KW-0802">TPR repeat</keyword>
<evidence type="ECO:0000256" key="3">
    <source>
        <dbReference type="ARBA" id="ARBA00022737"/>
    </source>
</evidence>
<dbReference type="Proteomes" id="UP000003167">
    <property type="component" value="Unassembled WGS sequence"/>
</dbReference>
<evidence type="ECO:0000256" key="4">
    <source>
        <dbReference type="ARBA" id="ARBA00022803"/>
    </source>
</evidence>
<dbReference type="RefSeq" id="WP_008565059.1">
    <property type="nucleotide sequence ID" value="NZ_JH594502.1"/>
</dbReference>
<evidence type="ECO:0000313" key="10">
    <source>
        <dbReference type="Proteomes" id="UP000003167"/>
    </source>
</evidence>
<keyword evidence="3" id="KW-0677">Repeat</keyword>
<name>H1HLX6_9BACT</name>
<evidence type="ECO:0000256" key="5">
    <source>
        <dbReference type="ARBA" id="ARBA00022989"/>
    </source>
</evidence>
<keyword evidence="2" id="KW-0812">Transmembrane</keyword>
<sequence length="551" mass="61086">MKKILLFFTVFLLTLSVKSQPAAVRKTVKSVFTLTTFNKDGSLHASGHGIFVSADGQAVSTWTPFVGADHAVVIDADGKQYTVETIIGANELYDVCKFTINARTLPATLAPSPASGTTYLMHGSNAKVEARPYNIGRVEKFMNRYNYYVFSQNAPENLTGSPFVNAQGQVIGLLQRSKKSGEAYATDARLAADLKANAFSLNDPVLRTCAIRTALPEQQDQALLTIMMTGETVDSLKRQAYIDDFISRFPKAVEGYSAKGMSYVDAGRYAEADKVMQTALERADKKDEAHAEYAKVILQKQRYHADKPFAPWSLDKALDEARKAEAINPLDIYRHQQAQIIYAQGRYQEALNSFLALTKSSIRGGELFYEAAQCKTMLKAPDTEVMALLDSAVAACPKPLSAIAAPYVLARGMAFDTQGQYRLALKDYNLYDSLMQGRPLSADFYYLRYKCETRSRQYLQALNDIARAIITSPAEPTYYAEMASLSLRVRRNDDAEKAARRCTELAPDYADGHLLLGMALLELGRKEEARTALLKAKELGDKRADEYLAKL</sequence>
<keyword evidence="8" id="KW-0732">Signal</keyword>
<dbReference type="GO" id="GO:0030150">
    <property type="term" value="P:protein import into mitochondrial matrix"/>
    <property type="evidence" value="ECO:0007669"/>
    <property type="project" value="TreeGrafter"/>
</dbReference>